<proteinExistence type="inferred from homology"/>
<evidence type="ECO:0000256" key="7">
    <source>
        <dbReference type="ARBA" id="ARBA00023136"/>
    </source>
</evidence>
<dbReference type="RefSeq" id="WP_419188824.1">
    <property type="nucleotide sequence ID" value="NZ_FUWJ01000012.1"/>
</dbReference>
<feature type="transmembrane region" description="Helical" evidence="8">
    <location>
        <begin position="270"/>
        <end position="289"/>
    </location>
</feature>
<evidence type="ECO:0000313" key="11">
    <source>
        <dbReference type="Proteomes" id="UP000190092"/>
    </source>
</evidence>
<accession>A0A1T4T312</accession>
<name>A0A1T4T312_9HYPH</name>
<keyword evidence="5 8" id="KW-0812">Transmembrane</keyword>
<dbReference type="GO" id="GO:0015105">
    <property type="term" value="F:arsenite transmembrane transporter activity"/>
    <property type="evidence" value="ECO:0007669"/>
    <property type="project" value="InterPro"/>
</dbReference>
<dbReference type="InterPro" id="IPR000802">
    <property type="entry name" value="Arsenical_pump_ArsB"/>
</dbReference>
<feature type="transmembrane region" description="Helical" evidence="8">
    <location>
        <begin position="95"/>
        <end position="122"/>
    </location>
</feature>
<dbReference type="PANTHER" id="PTHR43302">
    <property type="entry name" value="TRANSPORTER ARSB-RELATED"/>
    <property type="match status" value="1"/>
</dbReference>
<keyword evidence="6 8" id="KW-1133">Transmembrane helix</keyword>
<evidence type="ECO:0000256" key="2">
    <source>
        <dbReference type="ARBA" id="ARBA00009843"/>
    </source>
</evidence>
<feature type="transmembrane region" description="Helical" evidence="8">
    <location>
        <begin position="212"/>
        <end position="234"/>
    </location>
</feature>
<evidence type="ECO:0000256" key="8">
    <source>
        <dbReference type="SAM" id="Phobius"/>
    </source>
</evidence>
<feature type="transmembrane region" description="Helical" evidence="8">
    <location>
        <begin position="24"/>
        <end position="43"/>
    </location>
</feature>
<evidence type="ECO:0000256" key="5">
    <source>
        <dbReference type="ARBA" id="ARBA00022692"/>
    </source>
</evidence>
<dbReference type="Pfam" id="PF03600">
    <property type="entry name" value="CitMHS"/>
    <property type="match status" value="1"/>
</dbReference>
<dbReference type="PRINTS" id="PR00758">
    <property type="entry name" value="ARSENICPUMP"/>
</dbReference>
<sequence>MAIWAIAAIATAGVIVRPFGAPEAIWAVLGAGLLVLAGLISPGDALVGIGKGTDVYLFLIGMMLLAETARAEGLFDWMAAHATRRARGSASRMFTLVYAVGTLVTIFLSNDATAVVLTPAVAAAARTARVKHPLPYLLICAFIANAASFVLPISNPANLVLYGSHAPALLDWLPRYLPASVVSIVVTYGILRWTQRKALAQPIAADVPVPRLSRTGMAAAAGIVVTGIVLLAASALDSQLGLPTAIAGVATTALVLLSARKAPWQTLKDISWSVLPLVAGLFVLVEALARTGLIGLLGEALHHAAAQSVASTSWAVGVLVAIASNLMNNLPVGLIAGSVVSSAGLSDQVTQAALIGVDLGPNLSVTGSLATILWLTALRREAHHVSAFTFLKLGLLVMPPALLLALAVALLPCWT</sequence>
<evidence type="ECO:0000313" key="10">
    <source>
        <dbReference type="EMBL" id="SKA34823.1"/>
    </source>
</evidence>
<dbReference type="PANTHER" id="PTHR43302:SF5">
    <property type="entry name" value="TRANSPORTER ARSB-RELATED"/>
    <property type="match status" value="1"/>
</dbReference>
<feature type="domain" description="Citrate transporter-like" evidence="9">
    <location>
        <begin position="22"/>
        <end position="343"/>
    </location>
</feature>
<feature type="transmembrane region" description="Helical" evidence="8">
    <location>
        <begin position="55"/>
        <end position="75"/>
    </location>
</feature>
<comment type="similarity">
    <text evidence="2">Belongs to the CitM (TC 2.A.11) transporter family.</text>
</comment>
<protein>
    <submittedName>
        <fullName evidence="10">Arsenite efflux membrane protein ArsB</fullName>
    </submittedName>
</protein>
<evidence type="ECO:0000256" key="6">
    <source>
        <dbReference type="ARBA" id="ARBA00022989"/>
    </source>
</evidence>
<dbReference type="InterPro" id="IPR004680">
    <property type="entry name" value="Cit_transptr-like_dom"/>
</dbReference>
<organism evidence="10 11">
    <name type="scientific">Enhydrobacter aerosaccus</name>
    <dbReference type="NCBI Taxonomy" id="225324"/>
    <lineage>
        <taxon>Bacteria</taxon>
        <taxon>Pseudomonadati</taxon>
        <taxon>Pseudomonadota</taxon>
        <taxon>Alphaproteobacteria</taxon>
        <taxon>Hyphomicrobiales</taxon>
        <taxon>Enhydrobacter</taxon>
    </lineage>
</organism>
<feature type="transmembrane region" description="Helical" evidence="8">
    <location>
        <begin position="301"/>
        <end position="323"/>
    </location>
</feature>
<keyword evidence="4" id="KW-1003">Cell membrane</keyword>
<keyword evidence="7 8" id="KW-0472">Membrane</keyword>
<evidence type="ECO:0000256" key="3">
    <source>
        <dbReference type="ARBA" id="ARBA00022448"/>
    </source>
</evidence>
<dbReference type="AlphaFoldDB" id="A0A1T4T312"/>
<dbReference type="STRING" id="225324.SAMN02745126_05549"/>
<gene>
    <name evidence="10" type="ORF">SAMN02745126_05549</name>
</gene>
<feature type="transmembrane region" description="Helical" evidence="8">
    <location>
        <begin position="390"/>
        <end position="411"/>
    </location>
</feature>
<reference evidence="11" key="1">
    <citation type="submission" date="2017-02" db="EMBL/GenBank/DDBJ databases">
        <authorList>
            <person name="Varghese N."/>
            <person name="Submissions S."/>
        </authorList>
    </citation>
    <scope>NUCLEOTIDE SEQUENCE [LARGE SCALE GENOMIC DNA]</scope>
    <source>
        <strain evidence="11">ATCC 27094</strain>
    </source>
</reference>
<evidence type="ECO:0000256" key="1">
    <source>
        <dbReference type="ARBA" id="ARBA00004651"/>
    </source>
</evidence>
<keyword evidence="3" id="KW-0813">Transport</keyword>
<dbReference type="Proteomes" id="UP000190092">
    <property type="component" value="Unassembled WGS sequence"/>
</dbReference>
<comment type="subcellular location">
    <subcellularLocation>
        <location evidence="1">Cell membrane</location>
        <topology evidence="1">Multi-pass membrane protein</topology>
    </subcellularLocation>
</comment>
<keyword evidence="11" id="KW-1185">Reference proteome</keyword>
<feature type="transmembrane region" description="Helical" evidence="8">
    <location>
        <begin position="134"/>
        <end position="153"/>
    </location>
</feature>
<dbReference type="EMBL" id="FUWJ01000012">
    <property type="protein sequence ID" value="SKA34823.1"/>
    <property type="molecule type" value="Genomic_DNA"/>
</dbReference>
<dbReference type="GO" id="GO:0005886">
    <property type="term" value="C:plasma membrane"/>
    <property type="evidence" value="ECO:0007669"/>
    <property type="project" value="UniProtKB-SubCell"/>
</dbReference>
<dbReference type="CDD" id="cd01118">
    <property type="entry name" value="ArsB_permease"/>
    <property type="match status" value="1"/>
</dbReference>
<evidence type="ECO:0000256" key="4">
    <source>
        <dbReference type="ARBA" id="ARBA00022475"/>
    </source>
</evidence>
<evidence type="ECO:0000259" key="9">
    <source>
        <dbReference type="Pfam" id="PF03600"/>
    </source>
</evidence>
<feature type="transmembrane region" description="Helical" evidence="8">
    <location>
        <begin position="240"/>
        <end position="258"/>
    </location>
</feature>
<feature type="transmembrane region" description="Helical" evidence="8">
    <location>
        <begin position="173"/>
        <end position="191"/>
    </location>
</feature>